<sequence>NGDSDASNTGIADDENGICDRFSEDVDDDDDDDDDDDKIRDVIAVGIDVFVVAKVMLERISVEISGIVDIFVVVAVIASEVTEGVKVEIFHINDFSLISLLNTAFEISDLTDESVLLATVIVD</sequence>
<evidence type="ECO:0000313" key="3">
    <source>
        <dbReference type="Proteomes" id="UP000271087"/>
    </source>
</evidence>
<evidence type="ECO:0000313" key="2">
    <source>
        <dbReference type="EMBL" id="VDM98132.1"/>
    </source>
</evidence>
<evidence type="ECO:0000256" key="1">
    <source>
        <dbReference type="SAM" id="MobiDB-lite"/>
    </source>
</evidence>
<name>A0A3P7KJT8_ONCOC</name>
<feature type="region of interest" description="Disordered" evidence="1">
    <location>
        <begin position="1"/>
        <end position="35"/>
    </location>
</feature>
<reference evidence="2 3" key="1">
    <citation type="submission" date="2018-08" db="EMBL/GenBank/DDBJ databases">
        <authorList>
            <person name="Laetsch R D."/>
            <person name="Stevens L."/>
            <person name="Kumar S."/>
            <person name="Blaxter L. M."/>
        </authorList>
    </citation>
    <scope>NUCLEOTIDE SEQUENCE [LARGE SCALE GENOMIC DNA]</scope>
</reference>
<keyword evidence="3" id="KW-1185">Reference proteome</keyword>
<dbReference type="EMBL" id="UYRW01009756">
    <property type="protein sequence ID" value="VDM98132.1"/>
    <property type="molecule type" value="Genomic_DNA"/>
</dbReference>
<feature type="compositionally biased region" description="Acidic residues" evidence="1">
    <location>
        <begin position="25"/>
        <end position="35"/>
    </location>
</feature>
<accession>A0A3P7KJT8</accession>
<dbReference type="Proteomes" id="UP000271087">
    <property type="component" value="Unassembled WGS sequence"/>
</dbReference>
<protein>
    <submittedName>
        <fullName evidence="2">Uncharacterized protein</fullName>
    </submittedName>
</protein>
<organism evidence="2 3">
    <name type="scientific">Onchocerca ochengi</name>
    <name type="common">Filarial nematode worm</name>
    <dbReference type="NCBI Taxonomy" id="42157"/>
    <lineage>
        <taxon>Eukaryota</taxon>
        <taxon>Metazoa</taxon>
        <taxon>Ecdysozoa</taxon>
        <taxon>Nematoda</taxon>
        <taxon>Chromadorea</taxon>
        <taxon>Rhabditida</taxon>
        <taxon>Spirurina</taxon>
        <taxon>Spiruromorpha</taxon>
        <taxon>Filarioidea</taxon>
        <taxon>Onchocercidae</taxon>
        <taxon>Onchocerca</taxon>
    </lineage>
</organism>
<dbReference type="AlphaFoldDB" id="A0A3P7KJT8"/>
<gene>
    <name evidence="2" type="ORF">NOO_LOCUS12134</name>
</gene>
<feature type="compositionally biased region" description="Polar residues" evidence="1">
    <location>
        <begin position="1"/>
        <end position="10"/>
    </location>
</feature>
<proteinExistence type="predicted"/>
<feature type="non-terminal residue" evidence="2">
    <location>
        <position position="1"/>
    </location>
</feature>